<dbReference type="Gene3D" id="3.40.109.10">
    <property type="entry name" value="NADH Oxidase"/>
    <property type="match status" value="1"/>
</dbReference>
<dbReference type="STRING" id="993692.IV57_GL000030"/>
<evidence type="ECO:0000313" key="7">
    <source>
        <dbReference type="EMBL" id="KRO00714.1"/>
    </source>
</evidence>
<name>A0A0R2LQQ5_9LACO</name>
<dbReference type="AlphaFoldDB" id="A0A0R2LQQ5"/>
<dbReference type="PANTHER" id="PTHR43425">
    <property type="entry name" value="OXYGEN-INSENSITIVE NADPH NITROREDUCTASE"/>
    <property type="match status" value="1"/>
</dbReference>
<evidence type="ECO:0000259" key="6">
    <source>
        <dbReference type="Pfam" id="PF00881"/>
    </source>
</evidence>
<keyword evidence="5" id="KW-0521">NADP</keyword>
<gene>
    <name evidence="7" type="ORF">IV57_GL000030</name>
</gene>
<protein>
    <recommendedName>
        <fullName evidence="6">Nitroreductase domain-containing protein</fullName>
    </recommendedName>
</protein>
<evidence type="ECO:0000256" key="1">
    <source>
        <dbReference type="ARBA" id="ARBA00008366"/>
    </source>
</evidence>
<dbReference type="EMBL" id="JQCF01000001">
    <property type="protein sequence ID" value="KRO00714.1"/>
    <property type="molecule type" value="Genomic_DNA"/>
</dbReference>
<dbReference type="Pfam" id="PF00881">
    <property type="entry name" value="Nitroreductase"/>
    <property type="match status" value="1"/>
</dbReference>
<dbReference type="InterPro" id="IPR016446">
    <property type="entry name" value="Flavin_OxRdtase_Frp"/>
</dbReference>
<evidence type="ECO:0000313" key="8">
    <source>
        <dbReference type="Proteomes" id="UP000051006"/>
    </source>
</evidence>
<keyword evidence="4 5" id="KW-0560">Oxidoreductase</keyword>
<dbReference type="InterPro" id="IPR000415">
    <property type="entry name" value="Nitroreductase-like"/>
</dbReference>
<comment type="caution">
    <text evidence="7">The sequence shown here is derived from an EMBL/GenBank/DDBJ whole genome shotgun (WGS) entry which is preliminary data.</text>
</comment>
<dbReference type="OrthoDB" id="9775805at2"/>
<keyword evidence="3 5" id="KW-0288">FMN</keyword>
<evidence type="ECO:0000256" key="5">
    <source>
        <dbReference type="PIRNR" id="PIRNR005426"/>
    </source>
</evidence>
<comment type="similarity">
    <text evidence="1 5">Belongs to the flavin oxidoreductase frp family.</text>
</comment>
<dbReference type="PATRIC" id="fig|993692.3.peg.30"/>
<dbReference type="PANTHER" id="PTHR43425:SF3">
    <property type="entry name" value="NADPH-DEPENDENT OXIDOREDUCTASE"/>
    <property type="match status" value="1"/>
</dbReference>
<evidence type="ECO:0000256" key="3">
    <source>
        <dbReference type="ARBA" id="ARBA00022643"/>
    </source>
</evidence>
<reference evidence="7 8" key="1">
    <citation type="journal article" date="2015" name="Genome Announc.">
        <title>Expanding the biotechnology potential of lactobacilli through comparative genomics of 213 strains and associated genera.</title>
        <authorList>
            <person name="Sun Z."/>
            <person name="Harris H.M."/>
            <person name="McCann A."/>
            <person name="Guo C."/>
            <person name="Argimon S."/>
            <person name="Zhang W."/>
            <person name="Yang X."/>
            <person name="Jeffery I.B."/>
            <person name="Cooney J.C."/>
            <person name="Kagawa T.F."/>
            <person name="Liu W."/>
            <person name="Song Y."/>
            <person name="Salvetti E."/>
            <person name="Wrobel A."/>
            <person name="Rasinkangas P."/>
            <person name="Parkhill J."/>
            <person name="Rea M.C."/>
            <person name="O'Sullivan O."/>
            <person name="Ritari J."/>
            <person name="Douillard F.P."/>
            <person name="Paul Ross R."/>
            <person name="Yang R."/>
            <person name="Briner A.E."/>
            <person name="Felis G.E."/>
            <person name="de Vos W.M."/>
            <person name="Barrangou R."/>
            <person name="Klaenhammer T.R."/>
            <person name="Caufield P.W."/>
            <person name="Cui Y."/>
            <person name="Zhang H."/>
            <person name="O'Toole P.W."/>
        </authorList>
    </citation>
    <scope>NUCLEOTIDE SEQUENCE [LARGE SCALE GENOMIC DNA]</scope>
    <source>
        <strain evidence="7 8">DSM 24716</strain>
    </source>
</reference>
<sequence length="238" mass="26838">MNNHRSIRNFENQSLTDQTKQSLLTAARAGSSSNFVQATSIIEIQDNQIRTEIADISQSATYVNQSGAFYIFVADLYRQSQLLNEHHRNLAPLKTMESLLVSVVDTTIAAENMAVAAESLGLGICFIGGIRNNLPQISKLLQLPKYTVPLFGMTIGIPTSKNAVKPRMPLNNFTATDHYDPANFTDLTQYDAVMQEYYQNRPSHPKQMDWSTSQLDFFKTLRRPEVTEFIHQQGFLTD</sequence>
<keyword evidence="8" id="KW-1185">Reference proteome</keyword>
<evidence type="ECO:0000256" key="4">
    <source>
        <dbReference type="ARBA" id="ARBA00023002"/>
    </source>
</evidence>
<evidence type="ECO:0000256" key="2">
    <source>
        <dbReference type="ARBA" id="ARBA00022630"/>
    </source>
</evidence>
<organism evidence="7 8">
    <name type="scientific">Companilactobacillus kimchiensis</name>
    <dbReference type="NCBI Taxonomy" id="993692"/>
    <lineage>
        <taxon>Bacteria</taxon>
        <taxon>Bacillati</taxon>
        <taxon>Bacillota</taxon>
        <taxon>Bacilli</taxon>
        <taxon>Lactobacillales</taxon>
        <taxon>Lactobacillaceae</taxon>
        <taxon>Companilactobacillus</taxon>
    </lineage>
</organism>
<dbReference type="Proteomes" id="UP000051006">
    <property type="component" value="Unassembled WGS sequence"/>
</dbReference>
<dbReference type="CDD" id="cd02146">
    <property type="entry name" value="NfsA-like"/>
    <property type="match status" value="1"/>
</dbReference>
<accession>A0A0R2LQQ5</accession>
<keyword evidence="2 5" id="KW-0285">Flavoprotein</keyword>
<proteinExistence type="inferred from homology"/>
<dbReference type="InterPro" id="IPR029479">
    <property type="entry name" value="Nitroreductase"/>
</dbReference>
<dbReference type="PIRSF" id="PIRSF005426">
    <property type="entry name" value="Frp"/>
    <property type="match status" value="1"/>
</dbReference>
<dbReference type="GO" id="GO:0016491">
    <property type="term" value="F:oxidoreductase activity"/>
    <property type="evidence" value="ECO:0007669"/>
    <property type="project" value="UniProtKB-UniRule"/>
</dbReference>
<dbReference type="SUPFAM" id="SSF55469">
    <property type="entry name" value="FMN-dependent nitroreductase-like"/>
    <property type="match status" value="1"/>
</dbReference>
<dbReference type="NCBIfam" id="NF008033">
    <property type="entry name" value="PRK10765.1"/>
    <property type="match status" value="1"/>
</dbReference>
<feature type="domain" description="Nitroreductase" evidence="6">
    <location>
        <begin position="3"/>
        <end position="156"/>
    </location>
</feature>